<dbReference type="Proteomes" id="UP000595703">
    <property type="component" value="Chromosome"/>
</dbReference>
<evidence type="ECO:0000256" key="1">
    <source>
        <dbReference type="SAM" id="MobiDB-lite"/>
    </source>
</evidence>
<feature type="region of interest" description="Disordered" evidence="1">
    <location>
        <begin position="58"/>
        <end position="94"/>
    </location>
</feature>
<evidence type="ECO:0000256" key="2">
    <source>
        <dbReference type="SAM" id="Phobius"/>
    </source>
</evidence>
<dbReference type="AlphaFoldDB" id="A0A7U3URW3"/>
<reference evidence="3 4" key="2">
    <citation type="journal article" date="2011" name="J. Antibiot.">
        <title>Furaquinocins I and J: novel polyketide isoprenoid hybrid compounds from Streptomyces reveromyceticus SN-593.</title>
        <authorList>
            <person name="Panthee S."/>
            <person name="Takahashi S."/>
            <person name="Takagi H."/>
            <person name="Nogawa T."/>
            <person name="Oowada E."/>
            <person name="Uramoto M."/>
            <person name="Osada H."/>
        </authorList>
    </citation>
    <scope>NUCLEOTIDE SEQUENCE [LARGE SCALE GENOMIC DNA]</scope>
    <source>
        <strain evidence="3 4">SN-593</strain>
    </source>
</reference>
<keyword evidence="4" id="KW-1185">Reference proteome</keyword>
<sequence length="94" mass="9261">MPRPTHAQVAYGAGTVVVFTLAVLLLTGAHSTGAVVGLAALGLVLGLLVAAVPRIGGRRTPAAAPAPPGGTVPRARIGAPAQSAETRVGEHSLR</sequence>
<dbReference type="KEGG" id="arev:RVR_3447"/>
<dbReference type="EMBL" id="AP018365">
    <property type="protein sequence ID" value="BBA97619.1"/>
    <property type="molecule type" value="Genomic_DNA"/>
</dbReference>
<keyword evidence="2" id="KW-0472">Membrane</keyword>
<proteinExistence type="predicted"/>
<accession>A0A7U3URW3</accession>
<keyword evidence="2" id="KW-1133">Transmembrane helix</keyword>
<protein>
    <submittedName>
        <fullName evidence="3">Uncharacterized protein</fullName>
    </submittedName>
</protein>
<evidence type="ECO:0000313" key="3">
    <source>
        <dbReference type="EMBL" id="BBA97619.1"/>
    </source>
</evidence>
<evidence type="ECO:0000313" key="4">
    <source>
        <dbReference type="Proteomes" id="UP000595703"/>
    </source>
</evidence>
<organism evidence="3 4">
    <name type="scientific">Actinacidiphila reveromycinica</name>
    <dbReference type="NCBI Taxonomy" id="659352"/>
    <lineage>
        <taxon>Bacteria</taxon>
        <taxon>Bacillati</taxon>
        <taxon>Actinomycetota</taxon>
        <taxon>Actinomycetes</taxon>
        <taxon>Kitasatosporales</taxon>
        <taxon>Streptomycetaceae</taxon>
        <taxon>Actinacidiphila</taxon>
    </lineage>
</organism>
<gene>
    <name evidence="3" type="ORF">RVR_3447</name>
</gene>
<feature type="transmembrane region" description="Helical" evidence="2">
    <location>
        <begin position="34"/>
        <end position="52"/>
    </location>
</feature>
<name>A0A7U3URW3_9ACTN</name>
<reference evidence="3 4" key="1">
    <citation type="journal article" date="2010" name="J. Bacteriol.">
        <title>Biochemical characterization of a novel indole prenyltransferase from Streptomyces sp. SN-593.</title>
        <authorList>
            <person name="Takahashi S."/>
            <person name="Takagi H."/>
            <person name="Toyoda A."/>
            <person name="Uramoto M."/>
            <person name="Nogawa T."/>
            <person name="Ueki M."/>
            <person name="Sakaki Y."/>
            <person name="Osada H."/>
        </authorList>
    </citation>
    <scope>NUCLEOTIDE SEQUENCE [LARGE SCALE GENOMIC DNA]</scope>
    <source>
        <strain evidence="3 4">SN-593</strain>
    </source>
</reference>
<keyword evidence="2" id="KW-0812">Transmembrane</keyword>
<feature type="transmembrane region" description="Helical" evidence="2">
    <location>
        <begin position="9"/>
        <end position="28"/>
    </location>
</feature>
<reference evidence="3 4" key="3">
    <citation type="journal article" date="2011" name="Nat. Chem. Biol.">
        <title>Reveromycin A biosynthesis uses RevG and RevJ for stereospecific spiroacetal formation.</title>
        <authorList>
            <person name="Takahashi S."/>
            <person name="Toyoda A."/>
            <person name="Sekiyama Y."/>
            <person name="Takagi H."/>
            <person name="Nogawa T."/>
            <person name="Uramoto M."/>
            <person name="Suzuki R."/>
            <person name="Koshino H."/>
            <person name="Kumano T."/>
            <person name="Panthee S."/>
            <person name="Dairi T."/>
            <person name="Ishikawa J."/>
            <person name="Ikeda H."/>
            <person name="Sakaki Y."/>
            <person name="Osada H."/>
        </authorList>
    </citation>
    <scope>NUCLEOTIDE SEQUENCE [LARGE SCALE GENOMIC DNA]</scope>
    <source>
        <strain evidence="3 4">SN-593</strain>
    </source>
</reference>
<dbReference type="RefSeq" id="WP_202233888.1">
    <property type="nucleotide sequence ID" value="NZ_AP018365.1"/>
</dbReference>
<reference evidence="3 4" key="4">
    <citation type="journal article" date="2020" name="Sci. Rep.">
        <title>beta-carboline chemical signals induce reveromycin production through a LuxR family regulator in Streptomyces sp. SN-593.</title>
        <authorList>
            <person name="Panthee S."/>
            <person name="Kito N."/>
            <person name="Hayashi T."/>
            <person name="Shimizu T."/>
            <person name="Ishikawa J."/>
            <person name="Hamamoto H."/>
            <person name="Osada H."/>
            <person name="Takahashi S."/>
        </authorList>
    </citation>
    <scope>NUCLEOTIDE SEQUENCE [LARGE SCALE GENOMIC DNA]</scope>
    <source>
        <strain evidence="3 4">SN-593</strain>
    </source>
</reference>